<gene>
    <name evidence="1" type="ORF">G436_0667</name>
</gene>
<name>A0A0M5LAH0_LEPIR</name>
<dbReference type="Proteomes" id="UP000056502">
    <property type="component" value="Chromosome I"/>
</dbReference>
<accession>A0A0M5LAH0</accession>
<protein>
    <submittedName>
        <fullName evidence="1">Uncharacterized protein</fullName>
    </submittedName>
</protein>
<sequence>MWELLQIQVLQLDFENVGTHTKSKGFKITLKIYYSGV</sequence>
<proteinExistence type="predicted"/>
<dbReference type="AntiFam" id="ANF00051">
    <property type="entry name" value="Translation of DNA tandem repeat"/>
</dbReference>
<dbReference type="AlphaFoldDB" id="A0A0M5LAH0"/>
<organism evidence="1">
    <name type="scientific">Leptospira interrogans serovar Hardjo str. Norma</name>
    <dbReference type="NCBI Taxonomy" id="1279460"/>
    <lineage>
        <taxon>Bacteria</taxon>
        <taxon>Pseudomonadati</taxon>
        <taxon>Spirochaetota</taxon>
        <taxon>Spirochaetia</taxon>
        <taxon>Leptospirales</taxon>
        <taxon>Leptospiraceae</taxon>
        <taxon>Leptospira</taxon>
    </lineage>
</organism>
<dbReference type="EMBL" id="CP012603">
    <property type="protein sequence ID" value="ALE37886.1"/>
    <property type="molecule type" value="Genomic_DNA"/>
</dbReference>
<evidence type="ECO:0000313" key="1">
    <source>
        <dbReference type="EMBL" id="ALE37886.1"/>
    </source>
</evidence>
<evidence type="ECO:0000313" key="2">
    <source>
        <dbReference type="Proteomes" id="UP000056502"/>
    </source>
</evidence>
<reference evidence="1 2" key="1">
    <citation type="journal article" date="2015" name="Genome Announc.">
        <title>Whole-Genome Sequence of Leptospira interrogans Serovar Hardjo Subtype Hardjoprajitno Strain Norma, Isolated from Cattle in a Leptospirosis Outbreak in Brazil.</title>
        <authorList>
            <person name="Cosate M.R."/>
            <person name="Soares S.C."/>
            <person name="Mendes T.A."/>
            <person name="Raittz R.T."/>
            <person name="Moreira E.C."/>
            <person name="Leite R."/>
            <person name="Fernandes G.R."/>
            <person name="Haddad J.P."/>
            <person name="Ortega J.M."/>
        </authorList>
    </citation>
    <scope>NUCLEOTIDE SEQUENCE [LARGE SCALE GENOMIC DNA]</scope>
    <source>
        <strain evidence="1 2">Norma</strain>
    </source>
</reference>
<dbReference type="PATRIC" id="fig|1279460.3.peg.674"/>